<sequence>MAIVIAMVAANPAKAPETIRCTVTFRALLQTDAEGTRDGRFTKSIIPLEAGCHF</sequence>
<organism evidence="1 2">
    <name type="scientific">Phyllobacterium phragmitis</name>
    <dbReference type="NCBI Taxonomy" id="2670329"/>
    <lineage>
        <taxon>Bacteria</taxon>
        <taxon>Pseudomonadati</taxon>
        <taxon>Pseudomonadota</taxon>
        <taxon>Alphaproteobacteria</taxon>
        <taxon>Hyphomicrobiales</taxon>
        <taxon>Phyllobacteriaceae</taxon>
        <taxon>Phyllobacterium</taxon>
    </lineage>
</organism>
<protein>
    <submittedName>
        <fullName evidence="1">Uncharacterized protein</fullName>
    </submittedName>
</protein>
<comment type="caution">
    <text evidence="1">The sequence shown here is derived from an EMBL/GenBank/DDBJ whole genome shotgun (WGS) entry which is preliminary data.</text>
</comment>
<evidence type="ECO:0000313" key="1">
    <source>
        <dbReference type="EMBL" id="GAB1584061.1"/>
    </source>
</evidence>
<dbReference type="Proteomes" id="UP001628091">
    <property type="component" value="Unassembled WGS sequence"/>
</dbReference>
<dbReference type="EMBL" id="BAAFZP010000002">
    <property type="protein sequence ID" value="GAB1584061.1"/>
    <property type="molecule type" value="Genomic_DNA"/>
</dbReference>
<name>A0ABQ0H555_9HYPH</name>
<reference evidence="1 2" key="1">
    <citation type="submission" date="2024-10" db="EMBL/GenBank/DDBJ databases">
        <title>Isolation, draft genome sequencing and identification of Phyllobacterium sp. NSA23, isolated from leaf soil.</title>
        <authorList>
            <person name="Akita H."/>
        </authorList>
    </citation>
    <scope>NUCLEOTIDE SEQUENCE [LARGE SCALE GENOMIC DNA]</scope>
    <source>
        <strain evidence="1 2">NSA23</strain>
    </source>
</reference>
<evidence type="ECO:0000313" key="2">
    <source>
        <dbReference type="Proteomes" id="UP001628091"/>
    </source>
</evidence>
<gene>
    <name evidence="1" type="ORF">PPNSA23_40040</name>
</gene>
<accession>A0ABQ0H555</accession>
<keyword evidence="2" id="KW-1185">Reference proteome</keyword>
<proteinExistence type="predicted"/>